<evidence type="ECO:0000259" key="5">
    <source>
        <dbReference type="Pfam" id="PF03668"/>
    </source>
</evidence>
<evidence type="ECO:0000313" key="8">
    <source>
        <dbReference type="Proteomes" id="UP001057481"/>
    </source>
</evidence>
<dbReference type="Pfam" id="PF03668">
    <property type="entry name" value="RapZ-like_N"/>
    <property type="match status" value="1"/>
</dbReference>
<feature type="domain" description="RapZ C-terminal" evidence="6">
    <location>
        <begin position="164"/>
        <end position="282"/>
    </location>
</feature>
<protein>
    <submittedName>
        <fullName evidence="7">RNase adapter RapZ</fullName>
    </submittedName>
</protein>
<proteinExistence type="inferred from homology"/>
<keyword evidence="3 4" id="KW-0342">GTP-binding</keyword>
<reference evidence="7" key="1">
    <citation type="submission" date="2021-04" db="EMBL/GenBank/DDBJ databases">
        <title>Taxonomic assessment of Weissella genus.</title>
        <authorList>
            <person name="Fanelli F."/>
            <person name="Chieffi D."/>
            <person name="Dell'Aquila A."/>
            <person name="Gyu-Sung C."/>
            <person name="Franz C.M.A.P."/>
            <person name="Fusco V."/>
        </authorList>
    </citation>
    <scope>NUCLEOTIDE SEQUENCE</scope>
    <source>
        <strain evidence="7">LMG 25373</strain>
    </source>
</reference>
<keyword evidence="8" id="KW-1185">Reference proteome</keyword>
<keyword evidence="1 4" id="KW-0547">Nucleotide-binding</keyword>
<dbReference type="InterPro" id="IPR005337">
    <property type="entry name" value="RapZ-like"/>
</dbReference>
<evidence type="ECO:0000256" key="1">
    <source>
        <dbReference type="ARBA" id="ARBA00022741"/>
    </source>
</evidence>
<dbReference type="InterPro" id="IPR053931">
    <property type="entry name" value="RapZ_C"/>
</dbReference>
<dbReference type="PIRSF" id="PIRSF005052">
    <property type="entry name" value="P-loopkin"/>
    <property type="match status" value="1"/>
</dbReference>
<evidence type="ECO:0000256" key="4">
    <source>
        <dbReference type="HAMAP-Rule" id="MF_00636"/>
    </source>
</evidence>
<dbReference type="InterPro" id="IPR053930">
    <property type="entry name" value="RapZ-like_N"/>
</dbReference>
<name>A0ABT0VJQ3_9LACO</name>
<dbReference type="Pfam" id="PF22740">
    <property type="entry name" value="PapZ_C"/>
    <property type="match status" value="1"/>
</dbReference>
<dbReference type="HAMAP" id="MF_00636">
    <property type="entry name" value="RapZ_like"/>
    <property type="match status" value="1"/>
</dbReference>
<evidence type="ECO:0000256" key="3">
    <source>
        <dbReference type="ARBA" id="ARBA00023134"/>
    </source>
</evidence>
<sequence length="291" mass="33307">MEEQKQIVIITGMSGAGKTVAMQAFEDMGFLTTDNLPATLLPQFFNMVRTNSTVNRVALVVDVRALDLIGNLNEITSTKENTAEIIYLDASDQELVARYKESRRQHPLAHNGRIMEGLKKERSVLKGVKERANIVINTDEYSPRQFRKMLFEKFSNGEHKAPFNVQVMSFGFKYGLPLDADLVWDIRFLKNPYYDEQLRTLTGLDKRVYDYVMQSDGAQAFYETYMKLLQLTLPRYILEGKTSLVIAIGCTGGQHRSVAFAERIGQTIEKTYKTRITHRDIELRKESSVRS</sequence>
<feature type="domain" description="RapZ-like N-terminal" evidence="5">
    <location>
        <begin position="6"/>
        <end position="155"/>
    </location>
</feature>
<dbReference type="InterPro" id="IPR027417">
    <property type="entry name" value="P-loop_NTPase"/>
</dbReference>
<evidence type="ECO:0000259" key="6">
    <source>
        <dbReference type="Pfam" id="PF22740"/>
    </source>
</evidence>
<dbReference type="EMBL" id="JAGMVS010000075">
    <property type="protein sequence ID" value="MCM2438063.1"/>
    <property type="molecule type" value="Genomic_DNA"/>
</dbReference>
<gene>
    <name evidence="7" type="primary">rapZ</name>
    <name evidence="7" type="ORF">KAK10_09150</name>
</gene>
<dbReference type="Gene3D" id="3.40.50.300">
    <property type="entry name" value="P-loop containing nucleotide triphosphate hydrolases"/>
    <property type="match status" value="1"/>
</dbReference>
<organism evidence="7 8">
    <name type="scientific">Periweissella beninensis</name>
    <dbReference type="NCBI Taxonomy" id="504936"/>
    <lineage>
        <taxon>Bacteria</taxon>
        <taxon>Bacillati</taxon>
        <taxon>Bacillota</taxon>
        <taxon>Bacilli</taxon>
        <taxon>Lactobacillales</taxon>
        <taxon>Lactobacillaceae</taxon>
        <taxon>Periweissella</taxon>
    </lineage>
</organism>
<keyword evidence="2 4" id="KW-0067">ATP-binding</keyword>
<feature type="binding site" evidence="4">
    <location>
        <begin position="12"/>
        <end position="19"/>
    </location>
    <ligand>
        <name>ATP</name>
        <dbReference type="ChEBI" id="CHEBI:30616"/>
    </ligand>
</feature>
<accession>A0ABT0VJQ3</accession>
<comment type="caution">
    <text evidence="7">The sequence shown here is derived from an EMBL/GenBank/DDBJ whole genome shotgun (WGS) entry which is preliminary data.</text>
</comment>
<dbReference type="RefSeq" id="WP_205143970.1">
    <property type="nucleotide sequence ID" value="NZ_JAFBDN010000015.1"/>
</dbReference>
<evidence type="ECO:0000256" key="2">
    <source>
        <dbReference type="ARBA" id="ARBA00022840"/>
    </source>
</evidence>
<dbReference type="PANTHER" id="PTHR30448">
    <property type="entry name" value="RNASE ADAPTER PROTEIN RAPZ"/>
    <property type="match status" value="1"/>
</dbReference>
<evidence type="ECO:0000313" key="7">
    <source>
        <dbReference type="EMBL" id="MCM2438063.1"/>
    </source>
</evidence>
<dbReference type="Proteomes" id="UP001057481">
    <property type="component" value="Unassembled WGS sequence"/>
</dbReference>
<dbReference type="PANTHER" id="PTHR30448:SF0">
    <property type="entry name" value="RNASE ADAPTER PROTEIN RAPZ"/>
    <property type="match status" value="1"/>
</dbReference>
<dbReference type="NCBIfam" id="NF003828">
    <property type="entry name" value="PRK05416.1"/>
    <property type="match status" value="1"/>
</dbReference>
<feature type="binding site" evidence="4">
    <location>
        <begin position="62"/>
        <end position="65"/>
    </location>
    <ligand>
        <name>GTP</name>
        <dbReference type="ChEBI" id="CHEBI:37565"/>
    </ligand>
</feature>
<dbReference type="SUPFAM" id="SSF52540">
    <property type="entry name" value="P-loop containing nucleoside triphosphate hydrolases"/>
    <property type="match status" value="1"/>
</dbReference>